<reference evidence="3" key="1">
    <citation type="journal article" date="2019" name="Int. J. Syst. Evol. Microbiol.">
        <title>The Global Catalogue of Microorganisms (GCM) 10K type strain sequencing project: providing services to taxonomists for standard genome sequencing and annotation.</title>
        <authorList>
            <consortium name="The Broad Institute Genomics Platform"/>
            <consortium name="The Broad Institute Genome Sequencing Center for Infectious Disease"/>
            <person name="Wu L."/>
            <person name="Ma J."/>
        </authorList>
    </citation>
    <scope>NUCLEOTIDE SEQUENCE [LARGE SCALE GENOMIC DNA]</scope>
    <source>
        <strain evidence="3">CCM 8930</strain>
    </source>
</reference>
<dbReference type="InterPro" id="IPR009061">
    <property type="entry name" value="DNA-bd_dom_put_sf"/>
</dbReference>
<dbReference type="Gene3D" id="1.10.1660.10">
    <property type="match status" value="1"/>
</dbReference>
<dbReference type="RefSeq" id="WP_137617224.1">
    <property type="nucleotide sequence ID" value="NZ_BJDI01000019.1"/>
</dbReference>
<sequence length="172" mass="19356">MPTKPAQSDQTTKLVASVAADQLGIKAVTLRKYSTMIEKQLNNEDLFRSSGTSHRLYTAADLAAFKDAITLTEQGTTLAEALQQSFHQPQPKTTLVVEKTVTNKPITSVATPKPAPRQPEPTGPTNQELYKQQEQMIRRLDSLNSRLNQVLVKLDQQAAPHPQRPWWHFWKD</sequence>
<organism evidence="2 3">
    <name type="scientific">Lactiplantibacillus nangangensis</name>
    <dbReference type="NCBI Taxonomy" id="2559917"/>
    <lineage>
        <taxon>Bacteria</taxon>
        <taxon>Bacillati</taxon>
        <taxon>Bacillota</taxon>
        <taxon>Bacilli</taxon>
        <taxon>Lactobacillales</taxon>
        <taxon>Lactobacillaceae</taxon>
        <taxon>Lactiplantibacillus</taxon>
    </lineage>
</organism>
<keyword evidence="3" id="KW-1185">Reference proteome</keyword>
<evidence type="ECO:0000313" key="3">
    <source>
        <dbReference type="Proteomes" id="UP001596171"/>
    </source>
</evidence>
<protein>
    <submittedName>
        <fullName evidence="2">MerR family transcriptional regulator</fullName>
    </submittedName>
</protein>
<evidence type="ECO:0000313" key="2">
    <source>
        <dbReference type="EMBL" id="MFC6201057.1"/>
    </source>
</evidence>
<feature type="compositionally biased region" description="Pro residues" evidence="1">
    <location>
        <begin position="113"/>
        <end position="122"/>
    </location>
</feature>
<gene>
    <name evidence="2" type="ORF">ACFP1L_03980</name>
</gene>
<feature type="region of interest" description="Disordered" evidence="1">
    <location>
        <begin position="105"/>
        <end position="126"/>
    </location>
</feature>
<evidence type="ECO:0000256" key="1">
    <source>
        <dbReference type="SAM" id="MobiDB-lite"/>
    </source>
</evidence>
<dbReference type="Proteomes" id="UP001596171">
    <property type="component" value="Unassembled WGS sequence"/>
</dbReference>
<proteinExistence type="predicted"/>
<name>A0ABW1SH53_9LACO</name>
<accession>A0ABW1SH53</accession>
<dbReference type="SUPFAM" id="SSF46955">
    <property type="entry name" value="Putative DNA-binding domain"/>
    <property type="match status" value="1"/>
</dbReference>
<dbReference type="EMBL" id="JBHSSE010000008">
    <property type="protein sequence ID" value="MFC6201057.1"/>
    <property type="molecule type" value="Genomic_DNA"/>
</dbReference>
<comment type="caution">
    <text evidence="2">The sequence shown here is derived from an EMBL/GenBank/DDBJ whole genome shotgun (WGS) entry which is preliminary data.</text>
</comment>